<dbReference type="Gene3D" id="1.20.5.4130">
    <property type="match status" value="1"/>
</dbReference>
<dbReference type="GO" id="GO:0003677">
    <property type="term" value="F:DNA binding"/>
    <property type="evidence" value="ECO:0007669"/>
    <property type="project" value="InterPro"/>
</dbReference>
<gene>
    <name evidence="11" type="ORF">RGQ29_002313</name>
</gene>
<evidence type="ECO:0000256" key="3">
    <source>
        <dbReference type="ARBA" id="ARBA00022737"/>
    </source>
</evidence>
<dbReference type="SUPFAM" id="SSF52058">
    <property type="entry name" value="L domain-like"/>
    <property type="match status" value="2"/>
</dbReference>
<keyword evidence="2" id="KW-0479">Metal-binding</keyword>
<dbReference type="Pfam" id="PF25019">
    <property type="entry name" value="LRR_R13L1-DRL21"/>
    <property type="match status" value="1"/>
</dbReference>
<dbReference type="GO" id="GO:0008270">
    <property type="term" value="F:zinc ion binding"/>
    <property type="evidence" value="ECO:0007669"/>
    <property type="project" value="UniProtKB-KW"/>
</dbReference>
<organism evidence="11 12">
    <name type="scientific">Quercus rubra</name>
    <name type="common">Northern red oak</name>
    <name type="synonym">Quercus borealis</name>
    <dbReference type="NCBI Taxonomy" id="3512"/>
    <lineage>
        <taxon>Eukaryota</taxon>
        <taxon>Viridiplantae</taxon>
        <taxon>Streptophyta</taxon>
        <taxon>Embryophyta</taxon>
        <taxon>Tracheophyta</taxon>
        <taxon>Spermatophyta</taxon>
        <taxon>Magnoliopsida</taxon>
        <taxon>eudicotyledons</taxon>
        <taxon>Gunneridae</taxon>
        <taxon>Pentapetalae</taxon>
        <taxon>rosids</taxon>
        <taxon>fabids</taxon>
        <taxon>Fagales</taxon>
        <taxon>Fagaceae</taxon>
        <taxon>Quercus</taxon>
    </lineage>
</organism>
<dbReference type="Pfam" id="PF18052">
    <property type="entry name" value="Rx_N"/>
    <property type="match status" value="1"/>
</dbReference>
<evidence type="ECO:0000256" key="8">
    <source>
        <dbReference type="ARBA" id="ARBA00022840"/>
    </source>
</evidence>
<reference evidence="11 12" key="1">
    <citation type="journal article" date="2023" name="G3 (Bethesda)">
        <title>A haplotype-resolved chromosome-scale genome for Quercus rubra L. provides insights into the genetics of adaptive traits for red oak species.</title>
        <authorList>
            <person name="Kapoor B."/>
            <person name="Jenkins J."/>
            <person name="Schmutz J."/>
            <person name="Zhebentyayeva T."/>
            <person name="Kuelheim C."/>
            <person name="Coggeshall M."/>
            <person name="Heim C."/>
            <person name="Lasky J.R."/>
            <person name="Leites L."/>
            <person name="Islam-Faridi N."/>
            <person name="Romero-Severson J."/>
            <person name="DeLeo V.L."/>
            <person name="Lucas S.M."/>
            <person name="Lazic D."/>
            <person name="Gailing O."/>
            <person name="Carlson J."/>
            <person name="Staton M."/>
        </authorList>
    </citation>
    <scope>NUCLEOTIDE SEQUENCE [LARGE SCALE GENOMIC DNA]</scope>
    <source>
        <strain evidence="11">Pseudo-F2</strain>
    </source>
</reference>
<dbReference type="Gene3D" id="3.40.50.300">
    <property type="entry name" value="P-loop containing nucleotide triphosphate hydrolases"/>
    <property type="match status" value="1"/>
</dbReference>
<dbReference type="PANTHER" id="PTHR36766">
    <property type="entry name" value="PLANT BROAD-SPECTRUM MILDEW RESISTANCE PROTEIN RPW8"/>
    <property type="match status" value="1"/>
</dbReference>
<dbReference type="PROSITE" id="PS50808">
    <property type="entry name" value="ZF_BED"/>
    <property type="match status" value="1"/>
</dbReference>
<keyword evidence="8" id="KW-0067">ATP-binding</keyword>
<dbReference type="PRINTS" id="PR00364">
    <property type="entry name" value="DISEASERSIST"/>
</dbReference>
<comment type="caution">
    <text evidence="11">The sequence shown here is derived from an EMBL/GenBank/DDBJ whole genome shotgun (WGS) entry which is preliminary data.</text>
</comment>
<dbReference type="EMBL" id="JAXUIC010000010">
    <property type="protein sequence ID" value="KAK4566062.1"/>
    <property type="molecule type" value="Genomic_DNA"/>
</dbReference>
<dbReference type="InterPro" id="IPR036388">
    <property type="entry name" value="WH-like_DNA-bd_sf"/>
</dbReference>
<keyword evidence="12" id="KW-1185">Reference proteome</keyword>
<dbReference type="GO" id="GO:0051707">
    <property type="term" value="P:response to other organism"/>
    <property type="evidence" value="ECO:0007669"/>
    <property type="project" value="UniProtKB-ARBA"/>
</dbReference>
<dbReference type="GO" id="GO:0043531">
    <property type="term" value="F:ADP binding"/>
    <property type="evidence" value="ECO:0007669"/>
    <property type="project" value="InterPro"/>
</dbReference>
<sequence>MGRKRDRFWDYAENLKGRFKCNYCKHEFSGGASRIKSHLAGAKGRDIVICDVVPEHVQNEAYEATQATNKKLESASTSSKYMESTIASTSISTIQKEKFVTQSEEEYMAEIVLNNVVDRLLTKAFSLAIKDIDFKRGFEEELKNIFYTLYKIKVVLHQKRQVSDKPVRIWLMELRTVAYEVDNVLDEFNNEIIQQKVLLQNQMIDQVRSFSFCNHNKIETIKQSLDKLVNDVAGFGLRTELLKSIIKIRLDKNEDSFLNESEVFGRECEVVEIVNELISPSNQQVISVLPIVGMAGHGKTTLTKILYNHEEIKKHFDVLGWVHVSENFEVEEISRKICESLKIGSTNLERKKCFLVLDDIWIKDHDKWDILRSRLVGTNSNTRITIIVTTRSNKVAQIMGTLPPHSLEKLSQADCWSILKKRVFADEGKSLTFDLVDNGMKIAKRCRGIPLVARVLGEAMCFTCDKNEWLAIENDKIWDLLDDNSDIFPALKLRFDNLPIPSLKQCFTYCALFPKDYDIKKDEVIQYWMAEGFLEPAKEGNMTMEDTGNMYFNILLATSFFQNARNDDYGNIISCKMHGLVRDFALSISKFETLILERDSTDDISNVQRLFVPYDGRTTLRTSFNGDGFIKLRTLIVENFDFDDMLSNFKCLRVLKLSVDCKMGLSDSIEQLVYLRLLHISFEIEELPQSITKLYNLQTLRIEECFRLKKLPEDLSNLFNLRHINIRIDGCTTPKNMGRLTDLQTLLHFAVGPDEGFRIKELGPLMNLRGAIEIRNLEHVEGEEEAKSAKLKEKEIFNLGLYWSYGLEEVISERDENVLEGLQPHPSLKSLTIRNYRGKKFPSWVGLSSLYHNLIEIKLTWCTECEEANLIPTLGHLPCLRVLEIIGMGKLRCIGSEFYNYSEESNKNTTTLYPALRILKLQCMRSLEEWKDAVEESFPFLEEFTITCCPKLSYLLETKLHAGSLQKLVVDGCGVLRNLPGVPSIIFGKLTSLECYMWSEDLENEDCLNSTFSIQRSLRKLKLCESPHSVLDQIQYFTALEILWIERFHEIEALTDWLGNLSSLQKLYIVDCENLVHLPTEEAMRRLTQLKTLIIHKCPNFEDNERSKISRDTFVDIQDDR</sequence>
<keyword evidence="5 9" id="KW-0863">Zinc-finger</keyword>
<feature type="domain" description="BED-type" evidence="10">
    <location>
        <begin position="3"/>
        <end position="57"/>
    </location>
</feature>
<evidence type="ECO:0000256" key="5">
    <source>
        <dbReference type="ARBA" id="ARBA00022771"/>
    </source>
</evidence>
<evidence type="ECO:0000313" key="11">
    <source>
        <dbReference type="EMBL" id="KAK4566062.1"/>
    </source>
</evidence>
<dbReference type="AlphaFoldDB" id="A0AAN7ICT3"/>
<evidence type="ECO:0000256" key="1">
    <source>
        <dbReference type="ARBA" id="ARBA00022614"/>
    </source>
</evidence>
<dbReference type="Proteomes" id="UP001324115">
    <property type="component" value="Unassembled WGS sequence"/>
</dbReference>
<evidence type="ECO:0000313" key="12">
    <source>
        <dbReference type="Proteomes" id="UP001324115"/>
    </source>
</evidence>
<dbReference type="GO" id="GO:0006952">
    <property type="term" value="P:defense response"/>
    <property type="evidence" value="ECO:0007669"/>
    <property type="project" value="UniProtKB-KW"/>
</dbReference>
<dbReference type="InterPro" id="IPR041118">
    <property type="entry name" value="Rx_N"/>
</dbReference>
<evidence type="ECO:0000256" key="2">
    <source>
        <dbReference type="ARBA" id="ARBA00022723"/>
    </source>
</evidence>
<dbReference type="FunFam" id="1.10.10.10:FF:000322">
    <property type="entry name" value="Probable disease resistance protein At1g63360"/>
    <property type="match status" value="1"/>
</dbReference>
<keyword evidence="3" id="KW-0677">Repeat</keyword>
<evidence type="ECO:0000256" key="9">
    <source>
        <dbReference type="PROSITE-ProRule" id="PRU00027"/>
    </source>
</evidence>
<dbReference type="GO" id="GO:0005524">
    <property type="term" value="F:ATP binding"/>
    <property type="evidence" value="ECO:0007669"/>
    <property type="project" value="UniProtKB-KW"/>
</dbReference>
<dbReference type="InterPro" id="IPR058922">
    <property type="entry name" value="WHD_DRP"/>
</dbReference>
<proteinExistence type="predicted"/>
<evidence type="ECO:0000259" key="10">
    <source>
        <dbReference type="PROSITE" id="PS50808"/>
    </source>
</evidence>
<name>A0AAN7ICT3_QUERU</name>
<keyword evidence="1" id="KW-0433">Leucine-rich repeat</keyword>
<accession>A0AAN7ICT3</accession>
<dbReference type="Pfam" id="PF23559">
    <property type="entry name" value="WHD_DRP"/>
    <property type="match status" value="1"/>
</dbReference>
<evidence type="ECO:0000256" key="6">
    <source>
        <dbReference type="ARBA" id="ARBA00022821"/>
    </source>
</evidence>
<keyword evidence="6" id="KW-0611">Plant defense</keyword>
<dbReference type="InterPro" id="IPR032675">
    <property type="entry name" value="LRR_dom_sf"/>
</dbReference>
<dbReference type="InterPro" id="IPR027417">
    <property type="entry name" value="P-loop_NTPase"/>
</dbReference>
<dbReference type="SUPFAM" id="SSF52540">
    <property type="entry name" value="P-loop containing nucleoside triphosphate hydrolases"/>
    <property type="match status" value="1"/>
</dbReference>
<keyword evidence="4" id="KW-0547">Nucleotide-binding</keyword>
<dbReference type="PANTHER" id="PTHR36766:SF70">
    <property type="entry name" value="DISEASE RESISTANCE PROTEIN RGA4"/>
    <property type="match status" value="1"/>
</dbReference>
<dbReference type="Gene3D" id="3.80.10.10">
    <property type="entry name" value="Ribonuclease Inhibitor"/>
    <property type="match status" value="2"/>
</dbReference>
<dbReference type="InterPro" id="IPR003656">
    <property type="entry name" value="Znf_BED"/>
</dbReference>
<evidence type="ECO:0000256" key="4">
    <source>
        <dbReference type="ARBA" id="ARBA00022741"/>
    </source>
</evidence>
<dbReference type="InterPro" id="IPR002182">
    <property type="entry name" value="NB-ARC"/>
</dbReference>
<protein>
    <recommendedName>
        <fullName evidence="10">BED-type domain-containing protein</fullName>
    </recommendedName>
</protein>
<dbReference type="InterPro" id="IPR056789">
    <property type="entry name" value="LRR_R13L1-DRL21"/>
</dbReference>
<dbReference type="Pfam" id="PF00931">
    <property type="entry name" value="NB-ARC"/>
    <property type="match status" value="1"/>
</dbReference>
<dbReference type="Gene3D" id="1.10.10.10">
    <property type="entry name" value="Winged helix-like DNA-binding domain superfamily/Winged helix DNA-binding domain"/>
    <property type="match status" value="1"/>
</dbReference>
<keyword evidence="7" id="KW-0862">Zinc</keyword>
<evidence type="ECO:0000256" key="7">
    <source>
        <dbReference type="ARBA" id="ARBA00022833"/>
    </source>
</evidence>